<evidence type="ECO:0000313" key="12">
    <source>
        <dbReference type="EMBL" id="MBC8316304.1"/>
    </source>
</evidence>
<dbReference type="InterPro" id="IPR027417">
    <property type="entry name" value="P-loop_NTPase"/>
</dbReference>
<feature type="domain" description="UvrD-like helicase ATP-binding" evidence="11">
    <location>
        <begin position="534"/>
        <end position="753"/>
    </location>
</feature>
<feature type="domain" description="Helicase C-terminal" evidence="10">
    <location>
        <begin position="1"/>
        <end position="95"/>
    </location>
</feature>
<dbReference type="Pfam" id="PF00271">
    <property type="entry name" value="Helicase_C"/>
    <property type="match status" value="1"/>
</dbReference>
<dbReference type="InterPro" id="IPR014016">
    <property type="entry name" value="UvrD-like_ATP-bd"/>
</dbReference>
<dbReference type="InterPro" id="IPR001650">
    <property type="entry name" value="Helicase_C-like"/>
</dbReference>
<evidence type="ECO:0000256" key="7">
    <source>
        <dbReference type="ARBA" id="ARBA00034808"/>
    </source>
</evidence>
<dbReference type="Gene3D" id="3.40.50.300">
    <property type="entry name" value="P-loop containing nucleotide triphosphate hydrolases"/>
    <property type="match status" value="4"/>
</dbReference>
<evidence type="ECO:0000256" key="4">
    <source>
        <dbReference type="ARBA" id="ARBA00022840"/>
    </source>
</evidence>
<feature type="binding site" evidence="9">
    <location>
        <begin position="555"/>
        <end position="562"/>
    </location>
    <ligand>
        <name>ATP</name>
        <dbReference type="ChEBI" id="CHEBI:30616"/>
    </ligand>
</feature>
<feature type="non-terminal residue" evidence="12">
    <location>
        <position position="1"/>
    </location>
</feature>
<dbReference type="GO" id="GO:0000725">
    <property type="term" value="P:recombinational repair"/>
    <property type="evidence" value="ECO:0007669"/>
    <property type="project" value="TreeGrafter"/>
</dbReference>
<gene>
    <name evidence="12" type="ORF">H8E41_00235</name>
</gene>
<keyword evidence="5" id="KW-0413">Isomerase</keyword>
<dbReference type="PROSITE" id="PS51198">
    <property type="entry name" value="UVRD_HELICASE_ATP_BIND"/>
    <property type="match status" value="1"/>
</dbReference>
<dbReference type="GO" id="GO:0003677">
    <property type="term" value="F:DNA binding"/>
    <property type="evidence" value="ECO:0007669"/>
    <property type="project" value="InterPro"/>
</dbReference>
<keyword evidence="2 9" id="KW-0378">Hydrolase</keyword>
<protein>
    <recommendedName>
        <fullName evidence="7">DNA 3'-5' helicase</fullName>
        <ecNumber evidence="7">5.6.2.4</ecNumber>
    </recommendedName>
</protein>
<dbReference type="InterPro" id="IPR000212">
    <property type="entry name" value="DNA_helicase_UvrD/REP"/>
</dbReference>
<evidence type="ECO:0000256" key="8">
    <source>
        <dbReference type="ARBA" id="ARBA00048988"/>
    </source>
</evidence>
<dbReference type="Gene3D" id="1.10.486.10">
    <property type="entry name" value="PCRA, domain 4"/>
    <property type="match status" value="1"/>
</dbReference>
<dbReference type="EC" id="5.6.2.4" evidence="7"/>
<dbReference type="GO" id="GO:0005524">
    <property type="term" value="F:ATP binding"/>
    <property type="evidence" value="ECO:0007669"/>
    <property type="project" value="UniProtKB-UniRule"/>
</dbReference>
<keyword evidence="3 9" id="KW-0347">Helicase</keyword>
<name>A0A8J6NAW3_9BACT</name>
<dbReference type="InterPro" id="IPR014017">
    <property type="entry name" value="DNA_helicase_UvrD-like_C"/>
</dbReference>
<dbReference type="PROSITE" id="PS51194">
    <property type="entry name" value="HELICASE_CTER"/>
    <property type="match status" value="1"/>
</dbReference>
<evidence type="ECO:0000256" key="9">
    <source>
        <dbReference type="PROSITE-ProRule" id="PRU00560"/>
    </source>
</evidence>
<proteinExistence type="predicted"/>
<dbReference type="Pfam" id="PF13245">
    <property type="entry name" value="AAA_19"/>
    <property type="match status" value="1"/>
</dbReference>
<sequence length="1061" mass="121106">KRIQEMCIGGLIPSICATNAFGMGIDKDEVRLVIHADIPGSLENYLQEAGRAGRDRENAECILIFSEQDIEGQFRLSSHSRLTKREISQLLRGIRYAAKGENSVVLTSGELLRLDVVDIDPEEHPDSDSRVRTAISWLERTGYLERNENNTRVFQGKPLVKDMEEASKRIAELDLSERQQKRWMAILAALMERKSTQGFSADELATLSAFAATADDAKSESETERVIRTLHDMAQQGLLSKATTLTAYIRYKVTKSAEKQLQRICALESDFLKCLREASPDVDIEQPLVLDLRQVNQQLVDQGYKDSTTHSLKLILHGLRRDGRGLANQKGSISLKPQGNNRFTILMHRDWETLNNTVKIRQRAAHVALQVMDSTIASSTQSNASLLVEFTLEQIVEGLRRDLLLMPQLRDPLAAAERAITFMHEQNVISLQQGLAIFRQAMTITINPESKGRRYSQNDFSPLQTHYQERNFQIHVMNEYARMALEKISAARSLVASYFNDEKRDFIKRFFPGKEKFLQRATSEQSYLRIVDDLKNNNQEQIVSAETERNMLILAGPGAGKTRVVAHRAAFLLRVKRIQPQAILILCFNRSAVMSLRRRLRDLVGGDMNGVSTLTFHGLALRLTGRSLVTSLKTSSAEEINFSEIIKDAIRLLKGEVDVLGFDDAPPRDALIGRFSHILVDEYQDIDAEQYELVSLLAGKSEKESDRKMTILAVGDDDQNIYRFRGANVQFIRRFNQEYNAEIHYLIENYRSCATIIAAANALISHNSDRMKKEHAIKINRARQGLPVGGNWQLIDRIGQGKVQILQVRNRNEQAFSLLEEIKRLQGLESSFSLSNCAILARQWQELDVVRSFFEYNDISVSLNWGKSSFPSLTRIKEGANLLDYLRERRSEMMTADTLLTLLPDEPDRRNVWHKNLYNLITEWIDESGNIAQPVPLIEDYFYEALVDQNRSKSLQNGIFLSTVHSVKGLEFDHVFVLGGSWQEVQDLEMEEERRLYYVAMSRARETLHLFSMEDSKNPHVDVLSGNFMLTRKILPRQTECIVPYRYELLGMTDMFLDYGR</sequence>
<dbReference type="PANTHER" id="PTHR11070:SF63">
    <property type="entry name" value="DNA HELICASE IV"/>
    <property type="match status" value="1"/>
</dbReference>
<dbReference type="GO" id="GO:0016787">
    <property type="term" value="F:hydrolase activity"/>
    <property type="evidence" value="ECO:0007669"/>
    <property type="project" value="UniProtKB-UniRule"/>
</dbReference>
<dbReference type="Proteomes" id="UP000614424">
    <property type="component" value="Unassembled WGS sequence"/>
</dbReference>
<keyword evidence="4 9" id="KW-0067">ATP-binding</keyword>
<dbReference type="EMBL" id="JACNJZ010000016">
    <property type="protein sequence ID" value="MBC8316304.1"/>
    <property type="molecule type" value="Genomic_DNA"/>
</dbReference>
<organism evidence="12 13">
    <name type="scientific">Candidatus Desulfobia pelagia</name>
    <dbReference type="NCBI Taxonomy" id="2841692"/>
    <lineage>
        <taxon>Bacteria</taxon>
        <taxon>Pseudomonadati</taxon>
        <taxon>Thermodesulfobacteriota</taxon>
        <taxon>Desulfobulbia</taxon>
        <taxon>Desulfobulbales</taxon>
        <taxon>Desulfobulbaceae</taxon>
        <taxon>Candidatus Desulfobia</taxon>
    </lineage>
</organism>
<dbReference type="CDD" id="cd17932">
    <property type="entry name" value="DEXQc_UvrD"/>
    <property type="match status" value="1"/>
</dbReference>
<reference evidence="12 13" key="1">
    <citation type="submission" date="2020-08" db="EMBL/GenBank/DDBJ databases">
        <title>Bridging the membrane lipid divide: bacteria of the FCB group superphylum have the potential to synthesize archaeal ether lipids.</title>
        <authorList>
            <person name="Villanueva L."/>
            <person name="Von Meijenfeldt F.A.B."/>
            <person name="Westbye A.B."/>
            <person name="Yadav S."/>
            <person name="Hopmans E.C."/>
            <person name="Dutilh B.E."/>
            <person name="Sinninghe Damste J.S."/>
        </authorList>
    </citation>
    <scope>NUCLEOTIDE SEQUENCE [LARGE SCALE GENOMIC DNA]</scope>
    <source>
        <strain evidence="12">NIOZ-UU47</strain>
    </source>
</reference>
<evidence type="ECO:0000313" key="13">
    <source>
        <dbReference type="Proteomes" id="UP000614424"/>
    </source>
</evidence>
<accession>A0A8J6NAW3</accession>
<comment type="catalytic activity">
    <reaction evidence="8">
        <text>ATP + H2O = ADP + phosphate + H(+)</text>
        <dbReference type="Rhea" id="RHEA:13065"/>
        <dbReference type="ChEBI" id="CHEBI:15377"/>
        <dbReference type="ChEBI" id="CHEBI:15378"/>
        <dbReference type="ChEBI" id="CHEBI:30616"/>
        <dbReference type="ChEBI" id="CHEBI:43474"/>
        <dbReference type="ChEBI" id="CHEBI:456216"/>
        <dbReference type="EC" id="5.6.2.4"/>
    </reaction>
</comment>
<dbReference type="AlphaFoldDB" id="A0A8J6NAW3"/>
<keyword evidence="1 9" id="KW-0547">Nucleotide-binding</keyword>
<dbReference type="GO" id="GO:0043138">
    <property type="term" value="F:3'-5' DNA helicase activity"/>
    <property type="evidence" value="ECO:0007669"/>
    <property type="project" value="UniProtKB-EC"/>
</dbReference>
<comment type="catalytic activity">
    <reaction evidence="6">
        <text>Couples ATP hydrolysis with the unwinding of duplex DNA by translocating in the 3'-5' direction.</text>
        <dbReference type="EC" id="5.6.2.4"/>
    </reaction>
</comment>
<evidence type="ECO:0000259" key="10">
    <source>
        <dbReference type="PROSITE" id="PS51194"/>
    </source>
</evidence>
<evidence type="ECO:0000256" key="1">
    <source>
        <dbReference type="ARBA" id="ARBA00022741"/>
    </source>
</evidence>
<evidence type="ECO:0000256" key="3">
    <source>
        <dbReference type="ARBA" id="ARBA00022806"/>
    </source>
</evidence>
<evidence type="ECO:0000256" key="6">
    <source>
        <dbReference type="ARBA" id="ARBA00034617"/>
    </source>
</evidence>
<evidence type="ECO:0000256" key="5">
    <source>
        <dbReference type="ARBA" id="ARBA00023235"/>
    </source>
</evidence>
<feature type="non-terminal residue" evidence="12">
    <location>
        <position position="1061"/>
    </location>
</feature>
<dbReference type="PANTHER" id="PTHR11070">
    <property type="entry name" value="UVRD / RECB / PCRA DNA HELICASE FAMILY MEMBER"/>
    <property type="match status" value="1"/>
</dbReference>
<evidence type="ECO:0000256" key="2">
    <source>
        <dbReference type="ARBA" id="ARBA00022801"/>
    </source>
</evidence>
<comment type="caution">
    <text evidence="12">The sequence shown here is derived from an EMBL/GenBank/DDBJ whole genome shotgun (WGS) entry which is preliminary data.</text>
</comment>
<dbReference type="Pfam" id="PF13361">
    <property type="entry name" value="UvrD_C"/>
    <property type="match status" value="2"/>
</dbReference>
<evidence type="ECO:0000259" key="11">
    <source>
        <dbReference type="PROSITE" id="PS51198"/>
    </source>
</evidence>
<dbReference type="SUPFAM" id="SSF52540">
    <property type="entry name" value="P-loop containing nucleoside triphosphate hydrolases"/>
    <property type="match status" value="2"/>
</dbReference>